<dbReference type="AlphaFoldDB" id="A0A0B7BTT6"/>
<evidence type="ECO:0008006" key="2">
    <source>
        <dbReference type="Google" id="ProtNLM"/>
    </source>
</evidence>
<accession>A0A0B7BTT6</accession>
<name>A0A0B7BTT6_9EUPU</name>
<organism evidence="1">
    <name type="scientific">Arion vulgaris</name>
    <dbReference type="NCBI Taxonomy" id="1028688"/>
    <lineage>
        <taxon>Eukaryota</taxon>
        <taxon>Metazoa</taxon>
        <taxon>Spiralia</taxon>
        <taxon>Lophotrochozoa</taxon>
        <taxon>Mollusca</taxon>
        <taxon>Gastropoda</taxon>
        <taxon>Heterobranchia</taxon>
        <taxon>Euthyneura</taxon>
        <taxon>Panpulmonata</taxon>
        <taxon>Eupulmonata</taxon>
        <taxon>Stylommatophora</taxon>
        <taxon>Helicina</taxon>
        <taxon>Arionoidea</taxon>
        <taxon>Arionidae</taxon>
        <taxon>Arion</taxon>
    </lineage>
</organism>
<dbReference type="EMBL" id="HACG01048695">
    <property type="protein sequence ID" value="CEK95560.1"/>
    <property type="molecule type" value="Transcribed_RNA"/>
</dbReference>
<sequence>MESVEEALQGIKLKKSPGKDGITNEMLINLGKKAKKELLIVLSASWEVVEIPREWKEAITVPNLKQGKDRFDPSNCIPISLCMCVGKVMERLLNRRRGDWSKNN</sequence>
<reference evidence="1" key="1">
    <citation type="submission" date="2014-12" db="EMBL/GenBank/DDBJ databases">
        <title>Insight into the proteome of Arion vulgaris.</title>
        <authorList>
            <person name="Aradska J."/>
            <person name="Bulat T."/>
            <person name="Smidak R."/>
            <person name="Sarate P."/>
            <person name="Gangsoo J."/>
            <person name="Sialana F."/>
            <person name="Bilban M."/>
            <person name="Lubec G."/>
        </authorList>
    </citation>
    <scope>NUCLEOTIDE SEQUENCE</scope>
    <source>
        <tissue evidence="1">Skin</tissue>
    </source>
</reference>
<gene>
    <name evidence="1" type="primary">ORF207594</name>
</gene>
<evidence type="ECO:0000313" key="1">
    <source>
        <dbReference type="EMBL" id="CEK95560.1"/>
    </source>
</evidence>
<proteinExistence type="predicted"/>
<dbReference type="PANTHER" id="PTHR19446">
    <property type="entry name" value="REVERSE TRANSCRIPTASES"/>
    <property type="match status" value="1"/>
</dbReference>
<protein>
    <recommendedName>
        <fullName evidence="2">Reverse transcriptase domain-containing protein</fullName>
    </recommendedName>
</protein>